<proteinExistence type="predicted"/>
<keyword evidence="2" id="KW-1185">Reference proteome</keyword>
<dbReference type="EMBL" id="JH688147">
    <property type="protein sequence ID" value="EJD33621.1"/>
    <property type="molecule type" value="Genomic_DNA"/>
</dbReference>
<evidence type="ECO:0000313" key="1">
    <source>
        <dbReference type="EMBL" id="EJD33621.1"/>
    </source>
</evidence>
<evidence type="ECO:0000313" key="2">
    <source>
        <dbReference type="Proteomes" id="UP000006514"/>
    </source>
</evidence>
<dbReference type="Proteomes" id="UP000006514">
    <property type="component" value="Unassembled WGS sequence"/>
</dbReference>
<organism evidence="1 2">
    <name type="scientific">Auricularia subglabra (strain TFB-10046 / SS5)</name>
    <name type="common">White-rot fungus</name>
    <name type="synonym">Auricularia delicata (strain TFB10046)</name>
    <dbReference type="NCBI Taxonomy" id="717982"/>
    <lineage>
        <taxon>Eukaryota</taxon>
        <taxon>Fungi</taxon>
        <taxon>Dikarya</taxon>
        <taxon>Basidiomycota</taxon>
        <taxon>Agaricomycotina</taxon>
        <taxon>Agaricomycetes</taxon>
        <taxon>Auriculariales</taxon>
        <taxon>Auriculariaceae</taxon>
        <taxon>Auricularia</taxon>
    </lineage>
</organism>
<dbReference type="KEGG" id="adl:AURDEDRAFT_177296"/>
<dbReference type="InParanoid" id="J0CTI6"/>
<accession>J0CTI6</accession>
<reference evidence="2" key="1">
    <citation type="journal article" date="2012" name="Science">
        <title>The Paleozoic origin of enzymatic lignin decomposition reconstructed from 31 fungal genomes.</title>
        <authorList>
            <person name="Floudas D."/>
            <person name="Binder M."/>
            <person name="Riley R."/>
            <person name="Barry K."/>
            <person name="Blanchette R.A."/>
            <person name="Henrissat B."/>
            <person name="Martinez A.T."/>
            <person name="Otillar R."/>
            <person name="Spatafora J.W."/>
            <person name="Yadav J.S."/>
            <person name="Aerts A."/>
            <person name="Benoit I."/>
            <person name="Boyd A."/>
            <person name="Carlson A."/>
            <person name="Copeland A."/>
            <person name="Coutinho P.M."/>
            <person name="de Vries R.P."/>
            <person name="Ferreira P."/>
            <person name="Findley K."/>
            <person name="Foster B."/>
            <person name="Gaskell J."/>
            <person name="Glotzer D."/>
            <person name="Gorecki P."/>
            <person name="Heitman J."/>
            <person name="Hesse C."/>
            <person name="Hori C."/>
            <person name="Igarashi K."/>
            <person name="Jurgens J.A."/>
            <person name="Kallen N."/>
            <person name="Kersten P."/>
            <person name="Kohler A."/>
            <person name="Kuees U."/>
            <person name="Kumar T.K.A."/>
            <person name="Kuo A."/>
            <person name="LaButti K."/>
            <person name="Larrondo L.F."/>
            <person name="Lindquist E."/>
            <person name="Ling A."/>
            <person name="Lombard V."/>
            <person name="Lucas S."/>
            <person name="Lundell T."/>
            <person name="Martin R."/>
            <person name="McLaughlin D.J."/>
            <person name="Morgenstern I."/>
            <person name="Morin E."/>
            <person name="Murat C."/>
            <person name="Nagy L.G."/>
            <person name="Nolan M."/>
            <person name="Ohm R.A."/>
            <person name="Patyshakuliyeva A."/>
            <person name="Rokas A."/>
            <person name="Ruiz-Duenas F.J."/>
            <person name="Sabat G."/>
            <person name="Salamov A."/>
            <person name="Samejima M."/>
            <person name="Schmutz J."/>
            <person name="Slot J.C."/>
            <person name="St John F."/>
            <person name="Stenlid J."/>
            <person name="Sun H."/>
            <person name="Sun S."/>
            <person name="Syed K."/>
            <person name="Tsang A."/>
            <person name="Wiebenga A."/>
            <person name="Young D."/>
            <person name="Pisabarro A."/>
            <person name="Eastwood D.C."/>
            <person name="Martin F."/>
            <person name="Cullen D."/>
            <person name="Grigoriev I.V."/>
            <person name="Hibbett D.S."/>
        </authorList>
    </citation>
    <scope>NUCLEOTIDE SEQUENCE [LARGE SCALE GENOMIC DNA]</scope>
    <source>
        <strain evidence="2">TFB10046</strain>
    </source>
</reference>
<gene>
    <name evidence="1" type="ORF">AURDEDRAFT_177296</name>
</gene>
<sequence>MPNVKFHVAVMQTLVPDPLQTGGTDYINTDEGWTPTSPVPSGWVVSVLVTIEIELLDHAGETALFDQIFDYDAYSRA</sequence>
<name>J0CTI6_AURST</name>
<dbReference type="AlphaFoldDB" id="J0CTI6"/>
<protein>
    <submittedName>
        <fullName evidence="1">Uncharacterized protein</fullName>
    </submittedName>
</protein>